<dbReference type="InterPro" id="IPR036736">
    <property type="entry name" value="ACP-like_sf"/>
</dbReference>
<evidence type="ECO:0000313" key="2">
    <source>
        <dbReference type="EMBL" id="AGA68019.1"/>
    </source>
</evidence>
<evidence type="ECO:0000259" key="1">
    <source>
        <dbReference type="PROSITE" id="PS50075"/>
    </source>
</evidence>
<reference evidence="3" key="1">
    <citation type="submission" date="2012-02" db="EMBL/GenBank/DDBJ databases">
        <title>Complete sequence of Desulfitobacterium dichloroeliminans LMG P-21439.</title>
        <authorList>
            <person name="Lucas S."/>
            <person name="Han J."/>
            <person name="Lapidus A."/>
            <person name="Cheng J.-F."/>
            <person name="Goodwin L."/>
            <person name="Pitluck S."/>
            <person name="Peters L."/>
            <person name="Ovchinnikova G."/>
            <person name="Teshima H."/>
            <person name="Detter J.C."/>
            <person name="Han C."/>
            <person name="Tapia R."/>
            <person name="Land M."/>
            <person name="Hauser L."/>
            <person name="Kyrpides N."/>
            <person name="Ivanova N."/>
            <person name="Pagani I."/>
            <person name="Kruse T."/>
            <person name="de Vos W.M."/>
            <person name="Boon N."/>
            <person name="Smidt H."/>
            <person name="Woyke T."/>
        </authorList>
    </citation>
    <scope>NUCLEOTIDE SEQUENCE [LARGE SCALE GENOMIC DNA]</scope>
    <source>
        <strain evidence="3">LMG P-21439 / DCA1</strain>
    </source>
</reference>
<dbReference type="Pfam" id="PF00550">
    <property type="entry name" value="PP-binding"/>
    <property type="match status" value="1"/>
</dbReference>
<dbReference type="Gene3D" id="1.10.1200.10">
    <property type="entry name" value="ACP-like"/>
    <property type="match status" value="1"/>
</dbReference>
<dbReference type="STRING" id="871963.Desdi_0476"/>
<gene>
    <name evidence="2" type="ordered locus">Desdi_0476</name>
</gene>
<protein>
    <submittedName>
        <fullName evidence="2">Acyl carrier protein</fullName>
    </submittedName>
</protein>
<feature type="domain" description="Carrier" evidence="1">
    <location>
        <begin position="1"/>
        <end position="75"/>
    </location>
</feature>
<sequence>MAFQKIASILAEIIGIDDEDITPDTELNREYGIKPVDLAKLIIECERTFQITIHDEDVYRFRYVHDLMEYIRRIKEEE</sequence>
<dbReference type="RefSeq" id="WP_015261025.1">
    <property type="nucleotide sequence ID" value="NC_019903.1"/>
</dbReference>
<name>L0F2H0_DESDL</name>
<proteinExistence type="predicted"/>
<dbReference type="EMBL" id="CP003344">
    <property type="protein sequence ID" value="AGA68019.1"/>
    <property type="molecule type" value="Genomic_DNA"/>
</dbReference>
<evidence type="ECO:0000313" key="3">
    <source>
        <dbReference type="Proteomes" id="UP000010797"/>
    </source>
</evidence>
<dbReference type="eggNOG" id="ENOG50307MV">
    <property type="taxonomic scope" value="Bacteria"/>
</dbReference>
<dbReference type="SUPFAM" id="SSF47336">
    <property type="entry name" value="ACP-like"/>
    <property type="match status" value="1"/>
</dbReference>
<dbReference type="HOGENOM" id="CLU_108696_5_2_9"/>
<dbReference type="AlphaFoldDB" id="L0F2H0"/>
<organism evidence="2 3">
    <name type="scientific">Desulfitobacterium dichloroeliminans (strain LMG P-21439 / DCA1)</name>
    <dbReference type="NCBI Taxonomy" id="871963"/>
    <lineage>
        <taxon>Bacteria</taxon>
        <taxon>Bacillati</taxon>
        <taxon>Bacillota</taxon>
        <taxon>Clostridia</taxon>
        <taxon>Eubacteriales</taxon>
        <taxon>Desulfitobacteriaceae</taxon>
        <taxon>Desulfitobacterium</taxon>
    </lineage>
</organism>
<dbReference type="PROSITE" id="PS50075">
    <property type="entry name" value="CARRIER"/>
    <property type="match status" value="1"/>
</dbReference>
<dbReference type="KEGG" id="ddl:Desdi_0476"/>
<dbReference type="InterPro" id="IPR009081">
    <property type="entry name" value="PP-bd_ACP"/>
</dbReference>
<keyword evidence="3" id="KW-1185">Reference proteome</keyword>
<accession>L0F2H0</accession>
<dbReference type="Proteomes" id="UP000010797">
    <property type="component" value="Chromosome"/>
</dbReference>